<feature type="non-terminal residue" evidence="7">
    <location>
        <position position="1"/>
    </location>
</feature>
<feature type="domain" description="Radical SAM core" evidence="6">
    <location>
        <begin position="89"/>
        <end position="290"/>
    </location>
</feature>
<dbReference type="EMBL" id="UINC01146651">
    <property type="protein sequence ID" value="SVD37505.1"/>
    <property type="molecule type" value="Genomic_DNA"/>
</dbReference>
<evidence type="ECO:0000313" key="7">
    <source>
        <dbReference type="EMBL" id="SVD37505.1"/>
    </source>
</evidence>
<dbReference type="InterPro" id="IPR050377">
    <property type="entry name" value="Radical_SAM_PqqE_MftC-like"/>
</dbReference>
<dbReference type="InterPro" id="IPR007197">
    <property type="entry name" value="rSAM"/>
</dbReference>
<evidence type="ECO:0000259" key="6">
    <source>
        <dbReference type="PROSITE" id="PS51918"/>
    </source>
</evidence>
<evidence type="ECO:0000256" key="4">
    <source>
        <dbReference type="ARBA" id="ARBA00023014"/>
    </source>
</evidence>
<sequence>FFLSFIFFENKIVPFILYTSGILVNTILTKKIFMEYKTALYGSLIISIISLCSYLSALLSVLILGINLFFNYLVRLKDLFICFLKVLFKYGKPIQLIQYVTARCNLRCEHCFYKETLDKPDPGELSPEILINVAKKSGPLLWYSLAGGEPFIRKDFSDIVLGVKKEAKPAVISLPSNGWYTEKTYLSCLKIMQNYYNGLFVVFISIDGPEEIHDRIRGKNSFQKLRETFKILKKLSKLYEKLHVNIVITVQDYNCKLFPGTIFDLYKEFSPTSMSINLFRYQELNGPKIK</sequence>
<keyword evidence="5" id="KW-0812">Transmembrane</keyword>
<gene>
    <name evidence="7" type="ORF">METZ01_LOCUS390359</name>
</gene>
<dbReference type="GO" id="GO:0046872">
    <property type="term" value="F:metal ion binding"/>
    <property type="evidence" value="ECO:0007669"/>
    <property type="project" value="UniProtKB-KW"/>
</dbReference>
<organism evidence="7">
    <name type="scientific">marine metagenome</name>
    <dbReference type="NCBI Taxonomy" id="408172"/>
    <lineage>
        <taxon>unclassified sequences</taxon>
        <taxon>metagenomes</taxon>
        <taxon>ecological metagenomes</taxon>
    </lineage>
</organism>
<dbReference type="SFLD" id="SFLDS00029">
    <property type="entry name" value="Radical_SAM"/>
    <property type="match status" value="1"/>
</dbReference>
<dbReference type="SFLD" id="SFLDG01067">
    <property type="entry name" value="SPASM/twitch_domain_containing"/>
    <property type="match status" value="1"/>
</dbReference>
<keyword evidence="5" id="KW-0472">Membrane</keyword>
<evidence type="ECO:0000256" key="3">
    <source>
        <dbReference type="ARBA" id="ARBA00023004"/>
    </source>
</evidence>
<dbReference type="GO" id="GO:0051536">
    <property type="term" value="F:iron-sulfur cluster binding"/>
    <property type="evidence" value="ECO:0007669"/>
    <property type="project" value="UniProtKB-KW"/>
</dbReference>
<feature type="transmembrane region" description="Helical" evidence="5">
    <location>
        <begin position="12"/>
        <end position="28"/>
    </location>
</feature>
<dbReference type="GO" id="GO:0003824">
    <property type="term" value="F:catalytic activity"/>
    <property type="evidence" value="ECO:0007669"/>
    <property type="project" value="InterPro"/>
</dbReference>
<dbReference type="PROSITE" id="PS51918">
    <property type="entry name" value="RADICAL_SAM"/>
    <property type="match status" value="1"/>
</dbReference>
<dbReference type="Gene3D" id="3.20.20.70">
    <property type="entry name" value="Aldolase class I"/>
    <property type="match status" value="1"/>
</dbReference>
<dbReference type="CDD" id="cd01335">
    <property type="entry name" value="Radical_SAM"/>
    <property type="match status" value="1"/>
</dbReference>
<keyword evidence="5" id="KW-1133">Transmembrane helix</keyword>
<feature type="non-terminal residue" evidence="7">
    <location>
        <position position="290"/>
    </location>
</feature>
<keyword evidence="4" id="KW-0411">Iron-sulfur</keyword>
<name>A0A382UUQ3_9ZZZZ</name>
<keyword evidence="2" id="KW-0479">Metal-binding</keyword>
<evidence type="ECO:0000256" key="5">
    <source>
        <dbReference type="SAM" id="Phobius"/>
    </source>
</evidence>
<dbReference type="AlphaFoldDB" id="A0A382UUQ3"/>
<reference evidence="7" key="1">
    <citation type="submission" date="2018-05" db="EMBL/GenBank/DDBJ databases">
        <authorList>
            <person name="Lanie J.A."/>
            <person name="Ng W.-L."/>
            <person name="Kazmierczak K.M."/>
            <person name="Andrzejewski T.M."/>
            <person name="Davidsen T.M."/>
            <person name="Wayne K.J."/>
            <person name="Tettelin H."/>
            <person name="Glass J.I."/>
            <person name="Rusch D."/>
            <person name="Podicherti R."/>
            <person name="Tsui H.-C.T."/>
            <person name="Winkler M.E."/>
        </authorList>
    </citation>
    <scope>NUCLEOTIDE SEQUENCE</scope>
</reference>
<keyword evidence="1" id="KW-0949">S-adenosyl-L-methionine</keyword>
<dbReference type="PANTHER" id="PTHR11228">
    <property type="entry name" value="RADICAL SAM DOMAIN PROTEIN"/>
    <property type="match status" value="1"/>
</dbReference>
<feature type="transmembrane region" description="Helical" evidence="5">
    <location>
        <begin position="40"/>
        <end position="63"/>
    </location>
</feature>
<dbReference type="InterPro" id="IPR013785">
    <property type="entry name" value="Aldolase_TIM"/>
</dbReference>
<dbReference type="InterPro" id="IPR058240">
    <property type="entry name" value="rSAM_sf"/>
</dbReference>
<proteinExistence type="predicted"/>
<dbReference type="SUPFAM" id="SSF102114">
    <property type="entry name" value="Radical SAM enzymes"/>
    <property type="match status" value="1"/>
</dbReference>
<protein>
    <recommendedName>
        <fullName evidence="6">Radical SAM core domain-containing protein</fullName>
    </recommendedName>
</protein>
<keyword evidence="3" id="KW-0408">Iron</keyword>
<evidence type="ECO:0000256" key="2">
    <source>
        <dbReference type="ARBA" id="ARBA00022723"/>
    </source>
</evidence>
<accession>A0A382UUQ3</accession>
<evidence type="ECO:0000256" key="1">
    <source>
        <dbReference type="ARBA" id="ARBA00022691"/>
    </source>
</evidence>
<dbReference type="PANTHER" id="PTHR11228:SF7">
    <property type="entry name" value="PQQA PEPTIDE CYCLASE"/>
    <property type="match status" value="1"/>
</dbReference>
<dbReference type="Pfam" id="PF04055">
    <property type="entry name" value="Radical_SAM"/>
    <property type="match status" value="1"/>
</dbReference>